<evidence type="ECO:0000313" key="1">
    <source>
        <dbReference type="EMBL" id="AHC13655.1"/>
    </source>
</evidence>
<dbReference type="STRING" id="1307761.L21SP2_0213"/>
<dbReference type="EMBL" id="CP006939">
    <property type="protein sequence ID" value="AHC13655.1"/>
    <property type="molecule type" value="Genomic_DNA"/>
</dbReference>
<organism evidence="1 2">
    <name type="scientific">Salinispira pacifica</name>
    <dbReference type="NCBI Taxonomy" id="1307761"/>
    <lineage>
        <taxon>Bacteria</taxon>
        <taxon>Pseudomonadati</taxon>
        <taxon>Spirochaetota</taxon>
        <taxon>Spirochaetia</taxon>
        <taxon>Spirochaetales</taxon>
        <taxon>Spirochaetaceae</taxon>
        <taxon>Salinispira</taxon>
    </lineage>
</organism>
<dbReference type="Gene3D" id="3.90.1150.10">
    <property type="entry name" value="Aspartate Aminotransferase, domain 1"/>
    <property type="match status" value="1"/>
</dbReference>
<protein>
    <submittedName>
        <fullName evidence="1">Uncharacterized protein</fullName>
    </submittedName>
</protein>
<dbReference type="KEGG" id="slr:L21SP2_0213"/>
<accession>V5WDH0</accession>
<proteinExistence type="predicted"/>
<dbReference type="AlphaFoldDB" id="V5WDH0"/>
<gene>
    <name evidence="1" type="ORF">L21SP2_0213</name>
</gene>
<sequence>MAFRTPGVSAEQLRLALLEKGIGSIAIGEDYLRIAFAA</sequence>
<dbReference type="HOGENOM" id="CLU_3332791_0_0_12"/>
<evidence type="ECO:0000313" key="2">
    <source>
        <dbReference type="Proteomes" id="UP000018680"/>
    </source>
</evidence>
<name>V5WDH0_9SPIO</name>
<dbReference type="Proteomes" id="UP000018680">
    <property type="component" value="Chromosome"/>
</dbReference>
<dbReference type="InterPro" id="IPR015422">
    <property type="entry name" value="PyrdxlP-dep_Trfase_small"/>
</dbReference>
<keyword evidence="2" id="KW-1185">Reference proteome</keyword>
<reference evidence="1 2" key="1">
    <citation type="journal article" date="2015" name="Stand. Genomic Sci.">
        <title>Complete genome sequence and description of Salinispira pacifica gen. nov., sp. nov., a novel spirochaete isolated form a hypersaline microbial mat.</title>
        <authorList>
            <person name="Ben Hania W."/>
            <person name="Joseph M."/>
            <person name="Schumann P."/>
            <person name="Bunk B."/>
            <person name="Fiebig A."/>
            <person name="Sproer C."/>
            <person name="Klenk H.P."/>
            <person name="Fardeau M.L."/>
            <person name="Spring S."/>
        </authorList>
    </citation>
    <scope>NUCLEOTIDE SEQUENCE [LARGE SCALE GENOMIC DNA]</scope>
    <source>
        <strain evidence="1 2">L21-RPul-D2</strain>
    </source>
</reference>